<gene>
    <name evidence="1" type="ORF">F4W18_12850</name>
</gene>
<comment type="caution">
    <text evidence="1">The sequence shown here is derived from an EMBL/GenBank/DDBJ whole genome shotgun (WGS) entry which is preliminary data.</text>
</comment>
<dbReference type="RefSeq" id="WP_081231381.1">
    <property type="nucleotide sequence ID" value="NZ_AP025494.1"/>
</dbReference>
<accession>A0A5M9NWK4</accession>
<dbReference type="AlphaFoldDB" id="A0A5M9NWK4"/>
<evidence type="ECO:0000313" key="1">
    <source>
        <dbReference type="EMBL" id="KAA8675508.1"/>
    </source>
</evidence>
<sequence length="230" mass="26986">MSYEIIYEKFATFCPADVVSQQKKDFLLKHFNINCSTMSDYDIDAELFRRFKIISTDNLYMLQLLIGPSNCVDTESGKRTRDWMYCGVDTEYSLFQKYGCEWCRSVESGDLKPNGRWATPEGWLKSLRLAFKQAVSYEAMPYCHSMSFWIVKPTTWEDQYKLKQFESMVSSFGADIMERSWFGTRKLYCSFSPESMFEMYLFQELSIRFFGKRAFSTTSPSLGLVKQRAI</sequence>
<keyword evidence="2" id="KW-1185">Reference proteome</keyword>
<dbReference type="EMBL" id="VXJS01000007">
    <property type="protein sequence ID" value="KAA8675508.1"/>
    <property type="molecule type" value="Genomic_DNA"/>
</dbReference>
<name>A0A5M9NWK4_9VIBR</name>
<evidence type="ECO:0000313" key="2">
    <source>
        <dbReference type="Proteomes" id="UP000322521"/>
    </source>
</evidence>
<organism evidence="1 2">
    <name type="scientific">Vibrio gigantis</name>
    <dbReference type="NCBI Taxonomy" id="296199"/>
    <lineage>
        <taxon>Bacteria</taxon>
        <taxon>Pseudomonadati</taxon>
        <taxon>Pseudomonadota</taxon>
        <taxon>Gammaproteobacteria</taxon>
        <taxon>Vibrionales</taxon>
        <taxon>Vibrionaceae</taxon>
        <taxon>Vibrio</taxon>
    </lineage>
</organism>
<proteinExistence type="predicted"/>
<protein>
    <submittedName>
        <fullName evidence="1">Uncharacterized protein</fullName>
    </submittedName>
</protein>
<dbReference type="Proteomes" id="UP000322521">
    <property type="component" value="Unassembled WGS sequence"/>
</dbReference>
<dbReference type="OrthoDB" id="5895444at2"/>
<reference evidence="1 2" key="1">
    <citation type="submission" date="2019-09" db="EMBL/GenBank/DDBJ databases">
        <title>Draft genome sequence of various Type strains from the CCUG.</title>
        <authorList>
            <person name="Pineiro-Iglesias B."/>
            <person name="Tunovic T."/>
            <person name="Unosson C."/>
            <person name="Inganas E."/>
            <person name="Ohlen M."/>
            <person name="Cardew S."/>
            <person name="Jensie-Markopoulos S."/>
            <person name="Salva-Serra F."/>
            <person name="Jaen-Luchoro D."/>
            <person name="Karlsson R."/>
            <person name="Svensson-Stadler L."/>
            <person name="Chun J."/>
            <person name="Moore E."/>
        </authorList>
    </citation>
    <scope>NUCLEOTIDE SEQUENCE [LARGE SCALE GENOMIC DNA]</scope>
    <source>
        <strain evidence="1 2">CCUG 56969T</strain>
    </source>
</reference>